<comment type="caution">
    <text evidence="1">The sequence shown here is derived from an EMBL/GenBank/DDBJ whole genome shotgun (WGS) entry which is preliminary data.</text>
</comment>
<proteinExistence type="predicted"/>
<accession>A0A0F8X9U3</accession>
<name>A0A0F8X9U3_9ZZZZ</name>
<organism evidence="1">
    <name type="scientific">marine sediment metagenome</name>
    <dbReference type="NCBI Taxonomy" id="412755"/>
    <lineage>
        <taxon>unclassified sequences</taxon>
        <taxon>metagenomes</taxon>
        <taxon>ecological metagenomes</taxon>
    </lineage>
</organism>
<protein>
    <recommendedName>
        <fullName evidence="2">AsmA domain-containing protein</fullName>
    </recommendedName>
</protein>
<evidence type="ECO:0008006" key="2">
    <source>
        <dbReference type="Google" id="ProtNLM"/>
    </source>
</evidence>
<dbReference type="EMBL" id="LAZR01060486">
    <property type="protein sequence ID" value="KKK65578.1"/>
    <property type="molecule type" value="Genomic_DNA"/>
</dbReference>
<reference evidence="1" key="1">
    <citation type="journal article" date="2015" name="Nature">
        <title>Complex archaea that bridge the gap between prokaryotes and eukaryotes.</title>
        <authorList>
            <person name="Spang A."/>
            <person name="Saw J.H."/>
            <person name="Jorgensen S.L."/>
            <person name="Zaremba-Niedzwiedzka K."/>
            <person name="Martijn J."/>
            <person name="Lind A.E."/>
            <person name="van Eijk R."/>
            <person name="Schleper C."/>
            <person name="Guy L."/>
            <person name="Ettema T.J."/>
        </authorList>
    </citation>
    <scope>NUCLEOTIDE SEQUENCE</scope>
</reference>
<feature type="non-terminal residue" evidence="1">
    <location>
        <position position="371"/>
    </location>
</feature>
<gene>
    <name evidence="1" type="ORF">LCGC14_2972730</name>
</gene>
<feature type="non-terminal residue" evidence="1">
    <location>
        <position position="1"/>
    </location>
</feature>
<sequence>VFTLEDNSFAINDLVLLLEGMVSMPEDQDMSMDLAFATRGTSFKSLLSMVPAVYMKDFEDVETSGQLSLSGTIQGKMTENHTPSADIALKVTDARFSYPDLPKSAENIQIDVEVHYDGIQNDNSKFDVNTFHVELGDNPFDLEAHVITPISDPQVNANLSASVDFASLSDVVPMEGVSLNGKLDANLDVMGKMSSLENENYEEFKADGSIRLQQFEFKSPDIPQPVYINSTVMNFSPQYIELEEFDATIGSSDFQLKGRLDNFLPFIFNKEGTVSGTLDLNSNLIDLNEFMTGTEEEVVEETEDSVVLSVIAIPGNIDFTFQSMLKKIKYDKIDIDNMYGLIIVRDHKVILKNINLDVLQGSVALSGEYNT</sequence>
<dbReference type="AlphaFoldDB" id="A0A0F8X9U3"/>
<evidence type="ECO:0000313" key="1">
    <source>
        <dbReference type="EMBL" id="KKK65578.1"/>
    </source>
</evidence>